<dbReference type="SMART" id="SM00208">
    <property type="entry name" value="TNFR"/>
    <property type="match status" value="2"/>
</dbReference>
<proteinExistence type="predicted"/>
<sequence>MLKMFSYSGGSLTSRDQNGLVTHDFPLISPRNIHYLIHHSLQNAKIPGLNSMMKNLINVAASALQVSIGQEAAVTLWTPSAAPAELKHTQPSGIILHSALPAHHPAGKNQTCTRSQDRICSCPPHKYCVSKLDEYCEVCRAHKKCGKGYRVSRRGTDSTDTECKPCPPGTFSPEESYNTSCIPHTVCKSVAVPGNSRNDTVCSDSGTATVLSHTILNQLLTQSSDSHKPEIVTQPVRLNSGPDLSHITGAVAGPLLLVLIIAILGYCLVSKKKALGYSAPATEADLPFPPPEKQCDKKVRDTELQNSKSSELEQQHLLETSGSSSSILNNPAGSASISVLSKKNHEKKNPGGFQQQHSPPEGSKLQSGDRHNSASSEHSANGGTQVNVMCIVKFCNPDCSSQCPEQTGSTSRDYGHTPCYSPTGEETLFSKEENALKKETEIHIAVENKDNLLQDLLPEEKKVPPGIQDAEMKIKGKLGWNCCYLGAGSKFLLLTTLEFVTFVSWLIRKNELAFAYKKKKKNQKNQKSKKKKKKRETYLFINTCILKFPDLFIKQNWDFHCGSLTEVVTEGPLLLRISDRGGSAAASLPRGLERSDPKPA</sequence>
<dbReference type="PROSITE" id="PS50050">
    <property type="entry name" value="TNFR_NGFR_2"/>
    <property type="match status" value="1"/>
</dbReference>
<dbReference type="InterPro" id="IPR001368">
    <property type="entry name" value="TNFR/NGFR_Cys_rich_reg"/>
</dbReference>
<evidence type="ECO:0000313" key="11">
    <source>
        <dbReference type="Proteomes" id="UP000618051"/>
    </source>
</evidence>
<evidence type="ECO:0000313" key="10">
    <source>
        <dbReference type="EMBL" id="KAI1231445.1"/>
    </source>
</evidence>
<evidence type="ECO:0000256" key="7">
    <source>
        <dbReference type="SAM" id="Phobius"/>
    </source>
</evidence>
<feature type="disulfide bond" evidence="5">
    <location>
        <begin position="166"/>
        <end position="181"/>
    </location>
</feature>
<dbReference type="GO" id="GO:0097191">
    <property type="term" value="P:extrinsic apoptotic signaling pathway"/>
    <property type="evidence" value="ECO:0007669"/>
    <property type="project" value="TreeGrafter"/>
</dbReference>
<dbReference type="PRINTS" id="PR01919">
    <property type="entry name" value="TNFACTORR1B"/>
</dbReference>
<feature type="region of interest" description="Disordered" evidence="6">
    <location>
        <begin position="343"/>
        <end position="381"/>
    </location>
</feature>
<feature type="repeat" description="TNFR-Cys" evidence="5">
    <location>
        <begin position="165"/>
        <end position="202"/>
    </location>
</feature>
<comment type="caution">
    <text evidence="9">The sequence shown here is derived from an EMBL/GenBank/DDBJ whole genome shotgun (WGS) entry which is preliminary data.</text>
</comment>
<dbReference type="GO" id="GO:0051044">
    <property type="term" value="P:positive regulation of membrane protein ectodomain proteolysis"/>
    <property type="evidence" value="ECO:0007669"/>
    <property type="project" value="TreeGrafter"/>
</dbReference>
<evidence type="ECO:0000256" key="2">
    <source>
        <dbReference type="ARBA" id="ARBA00022737"/>
    </source>
</evidence>
<dbReference type="EMBL" id="JADDUC020000026">
    <property type="protein sequence ID" value="KAI1231445.1"/>
    <property type="molecule type" value="Genomic_DNA"/>
</dbReference>
<reference evidence="10 11" key="2">
    <citation type="journal article" date="2021" name="J. Hered.">
        <title>Feather Gene Expression Elucidates the Developmental Basis of Plumage Iridescence in African Starlings.</title>
        <authorList>
            <person name="Rubenstein D.R."/>
            <person name="Corvelo A."/>
            <person name="MacManes M.D."/>
            <person name="Maia R."/>
            <person name="Narzisi G."/>
            <person name="Rousaki A."/>
            <person name="Vandenabeele P."/>
            <person name="Shawkey M.D."/>
            <person name="Solomon J."/>
        </authorList>
    </citation>
    <scope>NUCLEOTIDE SEQUENCE [LARGE SCALE GENOMIC DNA]</scope>
    <source>
        <strain evidence="10">SS15</strain>
    </source>
</reference>
<dbReference type="GO" id="GO:0048714">
    <property type="term" value="P:positive regulation of oligodendrocyte differentiation"/>
    <property type="evidence" value="ECO:0007669"/>
    <property type="project" value="TreeGrafter"/>
</dbReference>
<name>A0A835NNE2_9PASS</name>
<keyword evidence="4" id="KW-0325">Glycoprotein</keyword>
<feature type="non-terminal residue" evidence="9">
    <location>
        <position position="600"/>
    </location>
</feature>
<dbReference type="GO" id="GO:0150079">
    <property type="term" value="P:negative regulation of neuroinflammatory response"/>
    <property type="evidence" value="ECO:0007669"/>
    <property type="project" value="TreeGrafter"/>
</dbReference>
<evidence type="ECO:0000256" key="3">
    <source>
        <dbReference type="ARBA" id="ARBA00023157"/>
    </source>
</evidence>
<dbReference type="GO" id="GO:0031643">
    <property type="term" value="P:positive regulation of myelination"/>
    <property type="evidence" value="ECO:0007669"/>
    <property type="project" value="TreeGrafter"/>
</dbReference>
<dbReference type="InterPro" id="IPR051670">
    <property type="entry name" value="TNF_chemokine_rcpt-like"/>
</dbReference>
<feature type="transmembrane region" description="Helical" evidence="7">
    <location>
        <begin position="482"/>
        <end position="507"/>
    </location>
</feature>
<keyword evidence="7" id="KW-0472">Membrane</keyword>
<reference evidence="10" key="3">
    <citation type="submission" date="2022-01" db="EMBL/GenBank/DDBJ databases">
        <authorList>
            <person name="Rubenstein D.R."/>
        </authorList>
    </citation>
    <scope>NUCLEOTIDE SEQUENCE</scope>
    <source>
        <strain evidence="10">SS15</strain>
        <tissue evidence="10">Liver</tissue>
    </source>
</reference>
<keyword evidence="3 5" id="KW-1015">Disulfide bond</keyword>
<feature type="compositionally biased region" description="Polar residues" evidence="6">
    <location>
        <begin position="317"/>
        <end position="330"/>
    </location>
</feature>
<dbReference type="Proteomes" id="UP000618051">
    <property type="component" value="Unassembled WGS sequence"/>
</dbReference>
<keyword evidence="1" id="KW-0732">Signal</keyword>
<dbReference type="GO" id="GO:0002724">
    <property type="term" value="P:regulation of T cell cytokine production"/>
    <property type="evidence" value="ECO:0007669"/>
    <property type="project" value="TreeGrafter"/>
</dbReference>
<evidence type="ECO:0000256" key="5">
    <source>
        <dbReference type="PROSITE-ProRule" id="PRU00206"/>
    </source>
</evidence>
<dbReference type="GO" id="GO:0008630">
    <property type="term" value="P:intrinsic apoptotic signaling pathway in response to DNA damage"/>
    <property type="evidence" value="ECO:0007669"/>
    <property type="project" value="TreeGrafter"/>
</dbReference>
<dbReference type="AlphaFoldDB" id="A0A835NNE2"/>
<evidence type="ECO:0000256" key="1">
    <source>
        <dbReference type="ARBA" id="ARBA00022729"/>
    </source>
</evidence>
<reference evidence="9" key="1">
    <citation type="submission" date="2020-10" db="EMBL/GenBank/DDBJ databases">
        <title>Feather gene expression reveals the developmental basis of iridescence in African starlings.</title>
        <authorList>
            <person name="Rubenstein D.R."/>
        </authorList>
    </citation>
    <scope>NUCLEOTIDE SEQUENCE</scope>
    <source>
        <strain evidence="9">SS15</strain>
        <tissue evidence="9">Liver</tissue>
    </source>
</reference>
<dbReference type="GO" id="GO:0005031">
    <property type="term" value="F:tumor necrosis factor receptor activity"/>
    <property type="evidence" value="ECO:0007669"/>
    <property type="project" value="InterPro"/>
</dbReference>
<dbReference type="OrthoDB" id="9450607at2759"/>
<dbReference type="PANTHER" id="PTHR47386">
    <property type="entry name" value="TUMOR NECROSIS FACTOR RECEPTOR SUPERFAMILY MEMBER 1B"/>
    <property type="match status" value="1"/>
</dbReference>
<dbReference type="Gene3D" id="2.10.50.10">
    <property type="entry name" value="Tumor Necrosis Factor Receptor, subunit A, domain 2"/>
    <property type="match status" value="1"/>
</dbReference>
<protein>
    <recommendedName>
        <fullName evidence="8">TNFR-Cys domain-containing protein</fullName>
    </recommendedName>
</protein>
<gene>
    <name evidence="10" type="ORF">IHE44_0007894</name>
    <name evidence="9" type="ORF">IHE44_014801</name>
</gene>
<dbReference type="GO" id="GO:0016020">
    <property type="term" value="C:membrane"/>
    <property type="evidence" value="ECO:0007669"/>
    <property type="project" value="InterPro"/>
</dbReference>
<evidence type="ECO:0000259" key="8">
    <source>
        <dbReference type="PROSITE" id="PS50050"/>
    </source>
</evidence>
<feature type="region of interest" description="Disordered" evidence="6">
    <location>
        <begin position="281"/>
        <end position="330"/>
    </location>
</feature>
<evidence type="ECO:0000313" key="9">
    <source>
        <dbReference type="EMBL" id="KAG0119113.1"/>
    </source>
</evidence>
<dbReference type="InterPro" id="IPR020411">
    <property type="entry name" value="TNFR_1B"/>
</dbReference>
<evidence type="ECO:0000256" key="6">
    <source>
        <dbReference type="SAM" id="MobiDB-lite"/>
    </source>
</evidence>
<dbReference type="PANTHER" id="PTHR47386:SF1">
    <property type="entry name" value="TUMOR NECROSIS FACTOR RECEPTOR SUPERFAMILY MEMBER 1B"/>
    <property type="match status" value="1"/>
</dbReference>
<feature type="domain" description="TNFR-Cys" evidence="8">
    <location>
        <begin position="165"/>
        <end position="202"/>
    </location>
</feature>
<dbReference type="SUPFAM" id="SSF57586">
    <property type="entry name" value="TNF receptor-like"/>
    <property type="match status" value="1"/>
</dbReference>
<comment type="caution">
    <text evidence="5">Lacks conserved residue(s) required for the propagation of feature annotation.</text>
</comment>
<evidence type="ECO:0000256" key="4">
    <source>
        <dbReference type="ARBA" id="ARBA00023180"/>
    </source>
</evidence>
<dbReference type="GO" id="GO:0042129">
    <property type="term" value="P:regulation of T cell proliferation"/>
    <property type="evidence" value="ECO:0007669"/>
    <property type="project" value="TreeGrafter"/>
</dbReference>
<organism evidence="9">
    <name type="scientific">Lamprotornis superbus</name>
    <dbReference type="NCBI Taxonomy" id="245042"/>
    <lineage>
        <taxon>Eukaryota</taxon>
        <taxon>Metazoa</taxon>
        <taxon>Chordata</taxon>
        <taxon>Craniata</taxon>
        <taxon>Vertebrata</taxon>
        <taxon>Euteleostomi</taxon>
        <taxon>Archelosauria</taxon>
        <taxon>Archosauria</taxon>
        <taxon>Dinosauria</taxon>
        <taxon>Saurischia</taxon>
        <taxon>Theropoda</taxon>
        <taxon>Coelurosauria</taxon>
        <taxon>Aves</taxon>
        <taxon>Neognathae</taxon>
        <taxon>Neoaves</taxon>
        <taxon>Telluraves</taxon>
        <taxon>Australaves</taxon>
        <taxon>Passeriformes</taxon>
        <taxon>Sturnidae</taxon>
        <taxon>Lamprotornis</taxon>
    </lineage>
</organism>
<feature type="compositionally biased region" description="Basic and acidic residues" evidence="6">
    <location>
        <begin position="293"/>
        <end position="303"/>
    </location>
</feature>
<keyword evidence="11" id="KW-1185">Reference proteome</keyword>
<dbReference type="GO" id="GO:0043120">
    <property type="term" value="F:tumor necrosis factor binding"/>
    <property type="evidence" value="ECO:0007669"/>
    <property type="project" value="TreeGrafter"/>
</dbReference>
<feature type="transmembrane region" description="Helical" evidence="7">
    <location>
        <begin position="247"/>
        <end position="269"/>
    </location>
</feature>
<accession>A0A835NNE2</accession>
<keyword evidence="7" id="KW-0812">Transmembrane</keyword>
<keyword evidence="2" id="KW-0677">Repeat</keyword>
<dbReference type="EMBL" id="JADDUC010000093">
    <property type="protein sequence ID" value="KAG0119113.1"/>
    <property type="molecule type" value="Genomic_DNA"/>
</dbReference>
<keyword evidence="7" id="KW-1133">Transmembrane helix</keyword>